<dbReference type="InterPro" id="IPR052390">
    <property type="entry name" value="tRNA_nt/polyA_polymerase"/>
</dbReference>
<dbReference type="Gene3D" id="3.10.310.30">
    <property type="match status" value="1"/>
</dbReference>
<keyword evidence="6" id="KW-0547">Nucleotide-binding</keyword>
<evidence type="ECO:0000313" key="11">
    <source>
        <dbReference type="EMBL" id="SPD73541.1"/>
    </source>
</evidence>
<dbReference type="CDD" id="cd04595">
    <property type="entry name" value="CBS_pair_DHH_polyA_Pol_assoc"/>
    <property type="match status" value="1"/>
</dbReference>
<dbReference type="GO" id="GO:0003723">
    <property type="term" value="F:RNA binding"/>
    <property type="evidence" value="ECO:0007669"/>
    <property type="project" value="UniProtKB-KW"/>
</dbReference>
<gene>
    <name evidence="11" type="ORF">PITCH_A190117</name>
</gene>
<organism evidence="11">
    <name type="scientific">uncultured Desulfobacterium sp</name>
    <dbReference type="NCBI Taxonomy" id="201089"/>
    <lineage>
        <taxon>Bacteria</taxon>
        <taxon>Pseudomonadati</taxon>
        <taxon>Thermodesulfobacteriota</taxon>
        <taxon>Desulfobacteria</taxon>
        <taxon>Desulfobacterales</taxon>
        <taxon>Desulfobacteriaceae</taxon>
        <taxon>Desulfobacterium</taxon>
        <taxon>environmental samples</taxon>
    </lineage>
</organism>
<dbReference type="SUPFAM" id="SSF64182">
    <property type="entry name" value="DHH phosphoesterases"/>
    <property type="match status" value="1"/>
</dbReference>
<evidence type="ECO:0000256" key="6">
    <source>
        <dbReference type="ARBA" id="ARBA00022741"/>
    </source>
</evidence>
<dbReference type="InterPro" id="IPR046342">
    <property type="entry name" value="CBS_dom_sf"/>
</dbReference>
<evidence type="ECO:0000256" key="5">
    <source>
        <dbReference type="ARBA" id="ARBA00022723"/>
    </source>
</evidence>
<evidence type="ECO:0000259" key="10">
    <source>
        <dbReference type="PROSITE" id="PS51371"/>
    </source>
</evidence>
<dbReference type="SMART" id="SM00116">
    <property type="entry name" value="CBS"/>
    <property type="match status" value="2"/>
</dbReference>
<feature type="domain" description="CBS" evidence="10">
    <location>
        <begin position="376"/>
        <end position="431"/>
    </location>
</feature>
<keyword evidence="3" id="KW-0819">tRNA processing</keyword>
<sequence>MEVITTHRNTDFDALASVFSAKLLYPRAMPVLPQNINPNVRAFLAIHKDLFPFNTPKDIDVGDISRLIVVDTNKWARLDGMESLKENTELGVHLWDHHQERGDIKADWSCCDPMGATTTLLVRRIEEEKTAISPIQASLFLAGIYEDTGNLTFPSTTAQDAKAAAFLLEQKADLSMINNFLRPVYGPKQKDLLFEMLKNTKRTKVKGYSISVIKQKVDGHTPGLALVVDMYQDIVNVDAAFGIFKVAKKDRTMVIGRSGTSDLNIGSIMRSMGGGGHPNAGSAMLKAVNPDAVEKWIVELIKGNQQTSVQISDLMSFPVFTISPDTSMKDVAHLLRQRGCSGFPVAEGDRIVGVISRRDFKKVNSEQLNAPVKTFMCTAIIKIDPGSSVAQAARLMIKHDIGRLPVVKDDKLIGIITRTDTMRYYYDLLPE</sequence>
<evidence type="ECO:0000256" key="7">
    <source>
        <dbReference type="ARBA" id="ARBA00022842"/>
    </source>
</evidence>
<dbReference type="InterPro" id="IPR000644">
    <property type="entry name" value="CBS_dom"/>
</dbReference>
<keyword evidence="8" id="KW-0694">RNA-binding</keyword>
<evidence type="ECO:0000256" key="4">
    <source>
        <dbReference type="ARBA" id="ARBA00022695"/>
    </source>
</evidence>
<keyword evidence="9" id="KW-0129">CBS domain</keyword>
<keyword evidence="7" id="KW-0460">Magnesium</keyword>
<keyword evidence="4" id="KW-0548">Nucleotidyltransferase</keyword>
<proteinExistence type="inferred from homology"/>
<evidence type="ECO:0000256" key="9">
    <source>
        <dbReference type="PROSITE-ProRule" id="PRU00703"/>
    </source>
</evidence>
<dbReference type="Pfam" id="PF00571">
    <property type="entry name" value="CBS"/>
    <property type="match status" value="2"/>
</dbReference>
<dbReference type="Pfam" id="PF01368">
    <property type="entry name" value="DHH"/>
    <property type="match status" value="1"/>
</dbReference>
<comment type="cofactor">
    <cofactor evidence="1">
        <name>Mg(2+)</name>
        <dbReference type="ChEBI" id="CHEBI:18420"/>
    </cofactor>
</comment>
<dbReference type="AlphaFoldDB" id="A0A445MW15"/>
<dbReference type="Gene3D" id="3.10.580.10">
    <property type="entry name" value="CBS-domain"/>
    <property type="match status" value="1"/>
</dbReference>
<protein>
    <recommendedName>
        <fullName evidence="10">CBS domain-containing protein</fullName>
    </recommendedName>
</protein>
<dbReference type="PROSITE" id="PS51371">
    <property type="entry name" value="CBS"/>
    <property type="match status" value="2"/>
</dbReference>
<keyword evidence="4" id="KW-0808">Transferase</keyword>
<evidence type="ECO:0000256" key="2">
    <source>
        <dbReference type="ARBA" id="ARBA00007265"/>
    </source>
</evidence>
<dbReference type="InterPro" id="IPR001667">
    <property type="entry name" value="DDH_dom"/>
</dbReference>
<evidence type="ECO:0000256" key="3">
    <source>
        <dbReference type="ARBA" id="ARBA00022694"/>
    </source>
</evidence>
<dbReference type="GO" id="GO:0016779">
    <property type="term" value="F:nucleotidyltransferase activity"/>
    <property type="evidence" value="ECO:0007669"/>
    <property type="project" value="UniProtKB-KW"/>
</dbReference>
<accession>A0A445MW15</accession>
<comment type="similarity">
    <text evidence="2">Belongs to the tRNA nucleotidyltransferase/poly(A) polymerase family.</text>
</comment>
<feature type="domain" description="CBS" evidence="10">
    <location>
        <begin position="315"/>
        <end position="372"/>
    </location>
</feature>
<dbReference type="SUPFAM" id="SSF54631">
    <property type="entry name" value="CBS-domain pair"/>
    <property type="match status" value="1"/>
</dbReference>
<dbReference type="PANTHER" id="PTHR47788:SF1">
    <property type="entry name" value="A-ADDING TRNA NUCLEOTIDYLTRANSFERASE"/>
    <property type="match status" value="1"/>
</dbReference>
<dbReference type="InterPro" id="IPR038763">
    <property type="entry name" value="DHH_sf"/>
</dbReference>
<evidence type="ECO:0000256" key="1">
    <source>
        <dbReference type="ARBA" id="ARBA00001946"/>
    </source>
</evidence>
<dbReference type="GO" id="GO:0000166">
    <property type="term" value="F:nucleotide binding"/>
    <property type="evidence" value="ECO:0007669"/>
    <property type="project" value="UniProtKB-KW"/>
</dbReference>
<dbReference type="EMBL" id="OJIN01000101">
    <property type="protein sequence ID" value="SPD73541.1"/>
    <property type="molecule type" value="Genomic_DNA"/>
</dbReference>
<reference evidence="11" key="1">
    <citation type="submission" date="2018-01" db="EMBL/GenBank/DDBJ databases">
        <authorList>
            <person name="Regsiter A."/>
            <person name="William W."/>
        </authorList>
    </citation>
    <scope>NUCLEOTIDE SEQUENCE</scope>
    <source>
        <strain evidence="11">TRIP AH-1</strain>
    </source>
</reference>
<keyword evidence="5" id="KW-0479">Metal-binding</keyword>
<dbReference type="GO" id="GO:0008033">
    <property type="term" value="P:tRNA processing"/>
    <property type="evidence" value="ECO:0007669"/>
    <property type="project" value="UniProtKB-KW"/>
</dbReference>
<dbReference type="Gene3D" id="3.90.1640.10">
    <property type="entry name" value="inorganic pyrophosphatase (n-terminal core)"/>
    <property type="match status" value="1"/>
</dbReference>
<name>A0A445MW15_9BACT</name>
<dbReference type="PANTHER" id="PTHR47788">
    <property type="entry name" value="POLYA POLYMERASE"/>
    <property type="match status" value="1"/>
</dbReference>
<evidence type="ECO:0000256" key="8">
    <source>
        <dbReference type="ARBA" id="ARBA00022884"/>
    </source>
</evidence>
<dbReference type="GO" id="GO:0046872">
    <property type="term" value="F:metal ion binding"/>
    <property type="evidence" value="ECO:0007669"/>
    <property type="project" value="UniProtKB-KW"/>
</dbReference>